<proteinExistence type="predicted"/>
<sequence length="235" mass="25727">MSREVLLRLATRRHDTAAMSEEVAERIDALCHALIAESQESVVRLVLDIQAGEESLDALYMRYLAPAAERLGLMWERDELTFLQVALGVGRIYDLVRLLRDRLPPPRVTRDSVVLFATVPGEHHGIGIEMAAELLRQRGWDIKLLIGGSHDEVMAEIARSSCLILGLSSSGRASGDALARLLGDVRLAHPNIHVIVSGRIVLEDPDLLDRIGPDSTVATIEEAITTFENLAGPSS</sequence>
<name>A0ACC5ZW77_9RHOB</name>
<keyword evidence="2" id="KW-1185">Reference proteome</keyword>
<comment type="caution">
    <text evidence="1">The sequence shown here is derived from an EMBL/GenBank/DDBJ whole genome shotgun (WGS) entry which is preliminary data.</text>
</comment>
<gene>
    <name evidence="1" type="ORF">M8744_10710</name>
</gene>
<accession>A0ACC5ZW77</accession>
<reference evidence="1" key="1">
    <citation type="submission" date="2022-06" db="EMBL/GenBank/DDBJ databases">
        <title>Lutimaribacter sp. EGI FJ00013, a novel bacterium isolated from a salt lake sediment enrichment.</title>
        <authorList>
            <person name="Gao L."/>
            <person name="Fang B.-Z."/>
            <person name="Li W.-J."/>
        </authorList>
    </citation>
    <scope>NUCLEOTIDE SEQUENCE</scope>
    <source>
        <strain evidence="1">EGI FJ00013</strain>
    </source>
</reference>
<evidence type="ECO:0000313" key="2">
    <source>
        <dbReference type="Proteomes" id="UP001203036"/>
    </source>
</evidence>
<dbReference type="Proteomes" id="UP001203036">
    <property type="component" value="Unassembled WGS sequence"/>
</dbReference>
<dbReference type="EMBL" id="JAMQGO010000006">
    <property type="protein sequence ID" value="MCM2562613.1"/>
    <property type="molecule type" value="Genomic_DNA"/>
</dbReference>
<organism evidence="1 2">
    <name type="scientific">Lutimaribacter degradans</name>
    <dbReference type="NCBI Taxonomy" id="2945989"/>
    <lineage>
        <taxon>Bacteria</taxon>
        <taxon>Pseudomonadati</taxon>
        <taxon>Pseudomonadota</taxon>
        <taxon>Alphaproteobacteria</taxon>
        <taxon>Rhodobacterales</taxon>
        <taxon>Roseobacteraceae</taxon>
        <taxon>Lutimaribacter</taxon>
    </lineage>
</organism>
<protein>
    <submittedName>
        <fullName evidence="1">Cobalamin-dependent protein</fullName>
    </submittedName>
</protein>
<evidence type="ECO:0000313" key="1">
    <source>
        <dbReference type="EMBL" id="MCM2562613.1"/>
    </source>
</evidence>